<dbReference type="Gene3D" id="1.10.10.10">
    <property type="entry name" value="Winged helix-like DNA-binding domain superfamily/Winged helix DNA-binding domain"/>
    <property type="match status" value="1"/>
</dbReference>
<dbReference type="InterPro" id="IPR029016">
    <property type="entry name" value="GAF-like_dom_sf"/>
</dbReference>
<dbReference type="InterPro" id="IPR003018">
    <property type="entry name" value="GAF"/>
</dbReference>
<reference evidence="4 5" key="1">
    <citation type="submission" date="2022-03" db="EMBL/GenBank/DDBJ databases">
        <title>Pseudonocardia alaer sp. nov., a novel actinomycete isolated from reed forest soil.</title>
        <authorList>
            <person name="Wang L."/>
        </authorList>
    </citation>
    <scope>NUCLEOTIDE SEQUENCE [LARGE SCALE GENOMIC DNA]</scope>
    <source>
        <strain evidence="4 5">Y-16303</strain>
    </source>
</reference>
<dbReference type="RefSeq" id="WP_241038055.1">
    <property type="nucleotide sequence ID" value="NZ_BAAAJF010000003.1"/>
</dbReference>
<proteinExistence type="predicted"/>
<dbReference type="SUPFAM" id="SSF55781">
    <property type="entry name" value="GAF domain-like"/>
    <property type="match status" value="1"/>
</dbReference>
<name>A0ABS9TGD1_9PSEU</name>
<dbReference type="SMART" id="SM01012">
    <property type="entry name" value="ANTAR"/>
    <property type="match status" value="1"/>
</dbReference>
<organism evidence="4 5">
    <name type="scientific">Pseudonocardia alaniniphila</name>
    <dbReference type="NCBI Taxonomy" id="75291"/>
    <lineage>
        <taxon>Bacteria</taxon>
        <taxon>Bacillati</taxon>
        <taxon>Actinomycetota</taxon>
        <taxon>Actinomycetes</taxon>
        <taxon>Pseudonocardiales</taxon>
        <taxon>Pseudonocardiaceae</taxon>
        <taxon>Pseudonocardia</taxon>
    </lineage>
</organism>
<evidence type="ECO:0000256" key="2">
    <source>
        <dbReference type="ARBA" id="ARBA00023163"/>
    </source>
</evidence>
<evidence type="ECO:0000259" key="3">
    <source>
        <dbReference type="PROSITE" id="PS50921"/>
    </source>
</evidence>
<dbReference type="Pfam" id="PF03861">
    <property type="entry name" value="ANTAR"/>
    <property type="match status" value="1"/>
</dbReference>
<dbReference type="EMBL" id="JAKXMK010000015">
    <property type="protein sequence ID" value="MCH6167604.1"/>
    <property type="molecule type" value="Genomic_DNA"/>
</dbReference>
<accession>A0ABS9TGD1</accession>
<sequence length="244" mass="25743">MSGPADGQVGPVTRAVLAGAGTVRDDRDLAERVCRACLTGQDVDGAALMLRPASVAREMLWASDGTATLLDELEFSLGEGACTEAAASGRPVLVPDVCDTADACRWPVFAAAVVERTPARALFALPLQWGPVNLGVLHLYRRTPGSLPPDQRGDALRAASAATSMMLGSRTDPGDSPWLDAGIGNRAEVHQATGMVLAQLGISATEALARMRAHAFSEQRLLTDVAHDIVCRRLRFTPDPSSFD</sequence>
<dbReference type="Proteomes" id="UP001299970">
    <property type="component" value="Unassembled WGS sequence"/>
</dbReference>
<protein>
    <submittedName>
        <fullName evidence="4">GAF and ANTAR domain-containing protein</fullName>
    </submittedName>
</protein>
<dbReference type="Pfam" id="PF13185">
    <property type="entry name" value="GAF_2"/>
    <property type="match status" value="1"/>
</dbReference>
<dbReference type="InterPro" id="IPR005561">
    <property type="entry name" value="ANTAR"/>
</dbReference>
<keyword evidence="2" id="KW-0804">Transcription</keyword>
<evidence type="ECO:0000256" key="1">
    <source>
        <dbReference type="ARBA" id="ARBA00023015"/>
    </source>
</evidence>
<gene>
    <name evidence="4" type="ORF">MMF94_18115</name>
</gene>
<dbReference type="PROSITE" id="PS50921">
    <property type="entry name" value="ANTAR"/>
    <property type="match status" value="1"/>
</dbReference>
<evidence type="ECO:0000313" key="4">
    <source>
        <dbReference type="EMBL" id="MCH6167604.1"/>
    </source>
</evidence>
<keyword evidence="1" id="KW-0805">Transcription regulation</keyword>
<comment type="caution">
    <text evidence="4">The sequence shown here is derived from an EMBL/GenBank/DDBJ whole genome shotgun (WGS) entry which is preliminary data.</text>
</comment>
<keyword evidence="5" id="KW-1185">Reference proteome</keyword>
<evidence type="ECO:0000313" key="5">
    <source>
        <dbReference type="Proteomes" id="UP001299970"/>
    </source>
</evidence>
<dbReference type="InterPro" id="IPR036388">
    <property type="entry name" value="WH-like_DNA-bd_sf"/>
</dbReference>
<dbReference type="Gene3D" id="3.30.450.40">
    <property type="match status" value="1"/>
</dbReference>
<feature type="domain" description="ANTAR" evidence="3">
    <location>
        <begin position="169"/>
        <end position="230"/>
    </location>
</feature>